<dbReference type="AlphaFoldDB" id="A0A812QZQ0"/>
<feature type="compositionally biased region" description="Acidic residues" evidence="1">
    <location>
        <begin position="276"/>
        <end position="290"/>
    </location>
</feature>
<feature type="compositionally biased region" description="Pro residues" evidence="1">
    <location>
        <begin position="82"/>
        <end position="93"/>
    </location>
</feature>
<protein>
    <submittedName>
        <fullName evidence="2">Uncharacterized protein</fullName>
    </submittedName>
</protein>
<dbReference type="Proteomes" id="UP000601435">
    <property type="component" value="Unassembled WGS sequence"/>
</dbReference>
<sequence>DEVEIMDEEPRPSGAATAVRAEPVEPPQPPRGREPTVQQRLALAPPIDAGNPRFLIPAMATQASLEAVVLHVEESPSGAPAPSIPSPTTPEATPPREPRRPVKLVKSLSRQDLDPDLTIRPFPELPPTSPKPNPKLPDASPKPNPKSPGSDAASVRYDSEEGKLKPCDRSMIAPAVIPHCLAQDFEVAAQREPEPRHASEEHEEPKELIVPARAKVPVLTRRQQFAVGKKKVPESAEKDLEAPNASVDEPPKKRTRQAKSKAKAKPIPEEKPEIEAPSDDDGAGSDDESDEPHRVLKKPAAKAGSTVKPAMSGGKGRGRGRGTGKGKRKAAALDPEPEGPGVENPEQEDAREAKSKHSSSKVSQQPKASPKPTPSPKTSPKPKTKKSASPKTSPRTKTGPKGGPKAKPEARKSGRKELDATVIREELDSCEQKAHLVQVLLEASKNDAPCKEKRSECVPEMEYWQFSVYWPPRASVGILRRSANGSFVYITSFNSGIYKDLTLPLECVDFLGGDIEELRHDPGSMAALSYAEMLKQCMKYAFVLNQQPTVAVQVPTLVELSWKPHLVVGIVQPECFPEANQRDLSVPCYFVIIDTDFLKSFRWGGAGWGSQRGKQAMKRKAWFLKRQPFQEVLALAVMFLVWSDNIETLTEDLRFIEYFAGEGIQSLFLDDALWGRNTQTAHAAG</sequence>
<accession>A0A812QZQ0</accession>
<evidence type="ECO:0000313" key="2">
    <source>
        <dbReference type="EMBL" id="CAE7411593.1"/>
    </source>
</evidence>
<keyword evidence="3" id="KW-1185">Reference proteome</keyword>
<reference evidence="2" key="1">
    <citation type="submission" date="2021-02" db="EMBL/GenBank/DDBJ databases">
        <authorList>
            <person name="Dougan E. K."/>
            <person name="Rhodes N."/>
            <person name="Thang M."/>
            <person name="Chan C."/>
        </authorList>
    </citation>
    <scope>NUCLEOTIDE SEQUENCE</scope>
</reference>
<evidence type="ECO:0000313" key="3">
    <source>
        <dbReference type="Proteomes" id="UP000601435"/>
    </source>
</evidence>
<proteinExistence type="predicted"/>
<feature type="compositionally biased region" description="Basic and acidic residues" evidence="1">
    <location>
        <begin position="406"/>
        <end position="417"/>
    </location>
</feature>
<feature type="compositionally biased region" description="Basic residues" evidence="1">
    <location>
        <begin position="316"/>
        <end position="330"/>
    </location>
</feature>
<dbReference type="EMBL" id="CAJNJA010017947">
    <property type="protein sequence ID" value="CAE7411593.1"/>
    <property type="molecule type" value="Genomic_DNA"/>
</dbReference>
<feature type="region of interest" description="Disordered" evidence="1">
    <location>
        <begin position="1"/>
        <end position="38"/>
    </location>
</feature>
<name>A0A812QZQ0_9DINO</name>
<feature type="compositionally biased region" description="Basic residues" evidence="1">
    <location>
        <begin position="253"/>
        <end position="264"/>
    </location>
</feature>
<feature type="compositionally biased region" description="Low complexity" evidence="1">
    <location>
        <begin position="389"/>
        <end position="405"/>
    </location>
</feature>
<feature type="region of interest" description="Disordered" evidence="1">
    <location>
        <begin position="71"/>
        <end position="162"/>
    </location>
</feature>
<evidence type="ECO:0000256" key="1">
    <source>
        <dbReference type="SAM" id="MobiDB-lite"/>
    </source>
</evidence>
<feature type="compositionally biased region" description="Basic and acidic residues" evidence="1">
    <location>
        <begin position="231"/>
        <end position="241"/>
    </location>
</feature>
<feature type="compositionally biased region" description="Basic and acidic residues" evidence="1">
    <location>
        <begin position="189"/>
        <end position="207"/>
    </location>
</feature>
<feature type="compositionally biased region" description="Pro residues" evidence="1">
    <location>
        <begin position="369"/>
        <end position="379"/>
    </location>
</feature>
<feature type="compositionally biased region" description="Pro residues" evidence="1">
    <location>
        <begin position="123"/>
        <end position="146"/>
    </location>
</feature>
<dbReference type="OrthoDB" id="438159at2759"/>
<feature type="non-terminal residue" evidence="2">
    <location>
        <position position="685"/>
    </location>
</feature>
<feature type="region of interest" description="Disordered" evidence="1">
    <location>
        <begin position="187"/>
        <end position="417"/>
    </location>
</feature>
<organism evidence="2 3">
    <name type="scientific">Symbiodinium necroappetens</name>
    <dbReference type="NCBI Taxonomy" id="1628268"/>
    <lineage>
        <taxon>Eukaryota</taxon>
        <taxon>Sar</taxon>
        <taxon>Alveolata</taxon>
        <taxon>Dinophyceae</taxon>
        <taxon>Suessiales</taxon>
        <taxon>Symbiodiniaceae</taxon>
        <taxon>Symbiodinium</taxon>
    </lineage>
</organism>
<comment type="caution">
    <text evidence="2">The sequence shown here is derived from an EMBL/GenBank/DDBJ whole genome shotgun (WGS) entry which is preliminary data.</text>
</comment>
<gene>
    <name evidence="2" type="ORF">SNEC2469_LOCUS11313</name>
</gene>